<gene>
    <name evidence="3" type="ORF">DY023_17450</name>
</gene>
<comment type="caution">
    <text evidence="3">The sequence shown here is derived from an EMBL/GenBank/DDBJ whole genome shotgun (WGS) entry which is preliminary data.</text>
</comment>
<sequence>MSGDGDAPLTRAQLRAQRAAAEEAARAAETDAAKSDAAASAPQSAPVAAEPDPPADPRSPGITGASATGPSVAGGSVPGVPGTVAPVPGLPAAGISEAGAPGAGASAPGVPATGAPGVPASDAPGVPAPGAPAPGPTGRQPIRPEIMGPEPEDERTARIAAEQAPSEPERAPRTPAILRRRDTGGEPIRPELMGQEDESLLQAAPASDPQRAAVYAAAAAAAAAAAEADAAPGRRHPAPGPRRSSAAQDAAPAVPTPTTPVSRLEPIPWEPAAAPESDGSAYRRRRLLYIVLAAVAAVLLIAGGVFAFVFSQSLRVLGVDVDPERAVEAPGTTLTFDTNHDLAAVDASQVSVEPAVPFTVEVDGSSLGIRFTEALDDTTEFTVTVEDAAAQGGSPTADLTTIFTTPKSQIFLLQRSDEKDKIFTSDLSGENGVPVFSSSRIVDFRATPDNLVVVVEEDGGSRLVVMDRKGDRQRDLKLPGDGFITSLQVSDRGGLVGYTYSDADVTETSGRASVLVTQPLDGSSGPAVVQVGGEDVGVSDWEFVPDSSKVLFVDFANALTLDDRAGDAPAQDFGLVAELLGTTRDTAIIERTEGTFIELSLKDGTETPLPATDPDYGTPSEIVPFPDGTLQHVVQRNDSGAPTGQAVIQVDPDGAATPVFEVGDDSSIIQMCASPSGQYAAVTVAPDVANNPYDELLLPLPTTLHTTLLDLRTGDQLVTLSGFDVSWCGSAPQP</sequence>
<dbReference type="RefSeq" id="WP_116243608.1">
    <property type="nucleotide sequence ID" value="NZ_QUAB01000048.1"/>
</dbReference>
<evidence type="ECO:0000313" key="3">
    <source>
        <dbReference type="EMBL" id="REJ04091.1"/>
    </source>
</evidence>
<dbReference type="OrthoDB" id="5057864at2"/>
<feature type="transmembrane region" description="Helical" evidence="2">
    <location>
        <begin position="287"/>
        <end position="310"/>
    </location>
</feature>
<accession>A0A371NPG6</accession>
<dbReference type="EMBL" id="QUAB01000048">
    <property type="protein sequence ID" value="REJ04091.1"/>
    <property type="molecule type" value="Genomic_DNA"/>
</dbReference>
<feature type="compositionally biased region" description="Pro residues" evidence="1">
    <location>
        <begin position="126"/>
        <end position="135"/>
    </location>
</feature>
<dbReference type="SUPFAM" id="SSF82171">
    <property type="entry name" value="DPP6 N-terminal domain-like"/>
    <property type="match status" value="1"/>
</dbReference>
<proteinExistence type="predicted"/>
<evidence type="ECO:0000256" key="2">
    <source>
        <dbReference type="SAM" id="Phobius"/>
    </source>
</evidence>
<organism evidence="3 4">
    <name type="scientific">Microbacterium bovistercoris</name>
    <dbReference type="NCBI Taxonomy" id="2293570"/>
    <lineage>
        <taxon>Bacteria</taxon>
        <taxon>Bacillati</taxon>
        <taxon>Actinomycetota</taxon>
        <taxon>Actinomycetes</taxon>
        <taxon>Micrococcales</taxon>
        <taxon>Microbacteriaceae</taxon>
        <taxon>Microbacterium</taxon>
    </lineage>
</organism>
<keyword evidence="4" id="KW-1185">Reference proteome</keyword>
<feature type="compositionally biased region" description="Low complexity" evidence="1">
    <location>
        <begin position="35"/>
        <end position="50"/>
    </location>
</feature>
<name>A0A371NPG6_9MICO</name>
<reference evidence="3 4" key="1">
    <citation type="submission" date="2018-08" db="EMBL/GenBank/DDBJ databases">
        <title>Isolation, diversity and antifungal activity of Actinobacteria from cow dung.</title>
        <authorList>
            <person name="Ling L."/>
        </authorList>
    </citation>
    <scope>NUCLEOTIDE SEQUENCE [LARGE SCALE GENOMIC DNA]</scope>
    <source>
        <strain evidence="3 4">NEAU-LLE</strain>
    </source>
</reference>
<evidence type="ECO:0000313" key="4">
    <source>
        <dbReference type="Proteomes" id="UP000262172"/>
    </source>
</evidence>
<dbReference type="Proteomes" id="UP000262172">
    <property type="component" value="Unassembled WGS sequence"/>
</dbReference>
<keyword evidence="2" id="KW-0812">Transmembrane</keyword>
<feature type="region of interest" description="Disordered" evidence="1">
    <location>
        <begin position="227"/>
        <end position="277"/>
    </location>
</feature>
<feature type="compositionally biased region" description="Low complexity" evidence="1">
    <location>
        <begin position="7"/>
        <end position="19"/>
    </location>
</feature>
<feature type="region of interest" description="Disordered" evidence="1">
    <location>
        <begin position="1"/>
        <end position="206"/>
    </location>
</feature>
<feature type="compositionally biased region" description="Basic and acidic residues" evidence="1">
    <location>
        <begin position="20"/>
        <end position="34"/>
    </location>
</feature>
<protein>
    <submittedName>
        <fullName evidence="3">Uncharacterized protein</fullName>
    </submittedName>
</protein>
<feature type="compositionally biased region" description="Low complexity" evidence="1">
    <location>
        <begin position="241"/>
        <end position="253"/>
    </location>
</feature>
<keyword evidence="2" id="KW-0472">Membrane</keyword>
<feature type="compositionally biased region" description="Low complexity" evidence="1">
    <location>
        <begin position="259"/>
        <end position="276"/>
    </location>
</feature>
<dbReference type="AlphaFoldDB" id="A0A371NPG6"/>
<feature type="compositionally biased region" description="Low complexity" evidence="1">
    <location>
        <begin position="68"/>
        <end position="125"/>
    </location>
</feature>
<evidence type="ECO:0000256" key="1">
    <source>
        <dbReference type="SAM" id="MobiDB-lite"/>
    </source>
</evidence>
<keyword evidence="2" id="KW-1133">Transmembrane helix</keyword>